<organism evidence="1 2">
    <name type="scientific">Fusarium tjaetaba</name>
    <dbReference type="NCBI Taxonomy" id="1567544"/>
    <lineage>
        <taxon>Eukaryota</taxon>
        <taxon>Fungi</taxon>
        <taxon>Dikarya</taxon>
        <taxon>Ascomycota</taxon>
        <taxon>Pezizomycotina</taxon>
        <taxon>Sordariomycetes</taxon>
        <taxon>Hypocreomycetidae</taxon>
        <taxon>Hypocreales</taxon>
        <taxon>Nectriaceae</taxon>
        <taxon>Fusarium</taxon>
        <taxon>Fusarium fujikuroi species complex</taxon>
    </lineage>
</organism>
<dbReference type="GeneID" id="59302617"/>
<sequence>MRACRRDVAVVAEFDDLQEGLIVKAVFSDSRTEALEFLRLAQRLAQRLAYSIVDHREEVWSRGCDLRACRRPLTDHLSYGTHLYTFGVSHQTI</sequence>
<protein>
    <submittedName>
        <fullName evidence="1">Uncharacterized protein</fullName>
    </submittedName>
</protein>
<dbReference type="RefSeq" id="XP_037208908.1">
    <property type="nucleotide sequence ID" value="XM_037350347.1"/>
</dbReference>
<dbReference type="Proteomes" id="UP000530670">
    <property type="component" value="Unassembled WGS sequence"/>
</dbReference>
<proteinExistence type="predicted"/>
<keyword evidence="2" id="KW-1185">Reference proteome</keyword>
<dbReference type="AlphaFoldDB" id="A0A8H5VZX9"/>
<comment type="caution">
    <text evidence="1">The sequence shown here is derived from an EMBL/GenBank/DDBJ whole genome shotgun (WGS) entry which is preliminary data.</text>
</comment>
<dbReference type="EMBL" id="JAAQRI010000075">
    <property type="protein sequence ID" value="KAF5641731.1"/>
    <property type="molecule type" value="Genomic_DNA"/>
</dbReference>
<reference evidence="1 2" key="1">
    <citation type="submission" date="2020-05" db="EMBL/GenBank/DDBJ databases">
        <title>Identification and distribution of gene clusters putatively required for synthesis of sphingolipid metabolism inhibitors in phylogenetically diverse species of the filamentous fungus Fusarium.</title>
        <authorList>
            <person name="Kim H.-S."/>
            <person name="Busman M."/>
            <person name="Brown D.W."/>
            <person name="Divon H."/>
            <person name="Uhlig S."/>
            <person name="Proctor R.H."/>
        </authorList>
    </citation>
    <scope>NUCLEOTIDE SEQUENCE [LARGE SCALE GENOMIC DNA]</scope>
    <source>
        <strain evidence="1 2">NRRL 66243</strain>
    </source>
</reference>
<name>A0A8H5VZX9_9HYPO</name>
<evidence type="ECO:0000313" key="1">
    <source>
        <dbReference type="EMBL" id="KAF5641731.1"/>
    </source>
</evidence>
<evidence type="ECO:0000313" key="2">
    <source>
        <dbReference type="Proteomes" id="UP000530670"/>
    </source>
</evidence>
<gene>
    <name evidence="1" type="ORF">FTJAE_3990</name>
</gene>
<accession>A0A8H5VZX9</accession>